<accession>A0AAD9G9M0</accession>
<sequence>MAIEETANAAEATSPQNDEENNTQSFGDMFLDAVTAVGNAIRSSLVEANKCVRGCVYPAKQRCIKFYDNLTNNFSIKGTRSIISASTASRFGNDCDLTDANLRNNQHTLTALQTMINGEQRIGAIA</sequence>
<dbReference type="EMBL" id="JAHBMH010000063">
    <property type="protein sequence ID" value="KAK1934347.1"/>
    <property type="molecule type" value="Genomic_DNA"/>
</dbReference>
<proteinExistence type="predicted"/>
<comment type="caution">
    <text evidence="2">The sequence shown here is derived from an EMBL/GenBank/DDBJ whole genome shotgun (WGS) entry which is preliminary data.</text>
</comment>
<reference evidence="2" key="2">
    <citation type="submission" date="2021-05" db="EMBL/GenBank/DDBJ databases">
        <authorList>
            <person name="Pain A."/>
        </authorList>
    </citation>
    <scope>NUCLEOTIDE SEQUENCE</scope>
    <source>
        <strain evidence="2">1802A</strain>
    </source>
</reference>
<gene>
    <name evidence="2" type="ORF">X943_000924</name>
</gene>
<dbReference type="AlphaFoldDB" id="A0AAD9G9M0"/>
<keyword evidence="3" id="KW-1185">Reference proteome</keyword>
<reference evidence="2" key="1">
    <citation type="journal article" date="2014" name="Nucleic Acids Res.">
        <title>The evolutionary dynamics of variant antigen genes in Babesia reveal a history of genomic innovation underlying host-parasite interaction.</title>
        <authorList>
            <person name="Jackson A.P."/>
            <person name="Otto T.D."/>
            <person name="Darby A."/>
            <person name="Ramaprasad A."/>
            <person name="Xia D."/>
            <person name="Echaide I.E."/>
            <person name="Farber M."/>
            <person name="Gahlot S."/>
            <person name="Gamble J."/>
            <person name="Gupta D."/>
            <person name="Gupta Y."/>
            <person name="Jackson L."/>
            <person name="Malandrin L."/>
            <person name="Malas T.B."/>
            <person name="Moussa E."/>
            <person name="Nair M."/>
            <person name="Reid A.J."/>
            <person name="Sanders M."/>
            <person name="Sharma J."/>
            <person name="Tracey A."/>
            <person name="Quail M.A."/>
            <person name="Weir W."/>
            <person name="Wastling J.M."/>
            <person name="Hall N."/>
            <person name="Willadsen P."/>
            <person name="Lingelbach K."/>
            <person name="Shiels B."/>
            <person name="Tait A."/>
            <person name="Berriman M."/>
            <person name="Allred D.R."/>
            <person name="Pain A."/>
        </authorList>
    </citation>
    <scope>NUCLEOTIDE SEQUENCE</scope>
    <source>
        <strain evidence="2">1802A</strain>
    </source>
</reference>
<name>A0AAD9G9M0_BABDI</name>
<evidence type="ECO:0000313" key="2">
    <source>
        <dbReference type="EMBL" id="KAK1934347.1"/>
    </source>
</evidence>
<evidence type="ECO:0000256" key="1">
    <source>
        <dbReference type="SAM" id="MobiDB-lite"/>
    </source>
</evidence>
<dbReference type="Proteomes" id="UP001195914">
    <property type="component" value="Unassembled WGS sequence"/>
</dbReference>
<feature type="region of interest" description="Disordered" evidence="1">
    <location>
        <begin position="1"/>
        <end position="25"/>
    </location>
</feature>
<organism evidence="2 3">
    <name type="scientific">Babesia divergens</name>
    <dbReference type="NCBI Taxonomy" id="32595"/>
    <lineage>
        <taxon>Eukaryota</taxon>
        <taxon>Sar</taxon>
        <taxon>Alveolata</taxon>
        <taxon>Apicomplexa</taxon>
        <taxon>Aconoidasida</taxon>
        <taxon>Piroplasmida</taxon>
        <taxon>Babesiidae</taxon>
        <taxon>Babesia</taxon>
    </lineage>
</organism>
<evidence type="ECO:0000313" key="3">
    <source>
        <dbReference type="Proteomes" id="UP001195914"/>
    </source>
</evidence>
<protein>
    <submittedName>
        <fullName evidence="2">Uncharacterized protein</fullName>
    </submittedName>
</protein>
<feature type="compositionally biased region" description="Low complexity" evidence="1">
    <location>
        <begin position="1"/>
        <end position="13"/>
    </location>
</feature>